<keyword evidence="2" id="KW-0732">Signal</keyword>
<sequence length="387" mass="40196">MKFSVAFALLVIVGFVASGDALPARKNRQYIIPGMVYYQQPAAAEWYGSAPQQRIMYMQYVQPGRTHARSTQAASALVAGETVATGTYLKDCNHAESDVAVSADGISAESAQADDVLSAAGANGASSVAEAYPDEAPVVQIAIDSSDSNDNNDNNVSSVSSDSSEKSDSVDAEAQPAVAESDDAAKVPRDFNFAAEEAAPAVEQPAPEPAVAQVNADDDVLPAPAPIAPVAPVVPANRYLPAKKKVIVELDQSAEDVEEAQVAAFEDEEVENAVADDVDEDEEELAAPVPVPVKPVAKYPARVPNARRPVAKKPVPVADKPAKKPTAPLPAGTFFPINFGGTSGGAIAIANSFSTGEGGSATSHAIAYGSPDAVRARVRPNPSKRRH</sequence>
<reference evidence="4" key="3">
    <citation type="submission" date="2025-08" db="UniProtKB">
        <authorList>
            <consortium name="RefSeq"/>
        </authorList>
    </citation>
    <scope>IDENTIFICATION</scope>
    <source>
        <tissue evidence="4">Whole organism</tissue>
    </source>
</reference>
<dbReference type="RefSeq" id="XP_017864131.1">
    <property type="nucleotide sequence ID" value="XM_018008642.1"/>
</dbReference>
<organism evidence="3 4">
    <name type="scientific">Drosophila arizonae</name>
    <name type="common">Fruit fly</name>
    <dbReference type="NCBI Taxonomy" id="7263"/>
    <lineage>
        <taxon>Eukaryota</taxon>
        <taxon>Metazoa</taxon>
        <taxon>Ecdysozoa</taxon>
        <taxon>Arthropoda</taxon>
        <taxon>Hexapoda</taxon>
        <taxon>Insecta</taxon>
        <taxon>Pterygota</taxon>
        <taxon>Neoptera</taxon>
        <taxon>Endopterygota</taxon>
        <taxon>Diptera</taxon>
        <taxon>Brachycera</taxon>
        <taxon>Muscomorpha</taxon>
        <taxon>Ephydroidea</taxon>
        <taxon>Drosophilidae</taxon>
        <taxon>Drosophila</taxon>
    </lineage>
</organism>
<feature type="region of interest" description="Disordered" evidence="1">
    <location>
        <begin position="144"/>
        <end position="185"/>
    </location>
</feature>
<feature type="compositionally biased region" description="Low complexity" evidence="1">
    <location>
        <begin position="144"/>
        <end position="162"/>
    </location>
</feature>
<evidence type="ECO:0000256" key="2">
    <source>
        <dbReference type="SAM" id="SignalP"/>
    </source>
</evidence>
<feature type="chain" id="PRO_5045474001" evidence="2">
    <location>
        <begin position="22"/>
        <end position="387"/>
    </location>
</feature>
<accession>A0ABM1PA95</accession>
<keyword evidence="3" id="KW-1185">Reference proteome</keyword>
<gene>
    <name evidence="4" type="primary">LOC108614490</name>
</gene>
<proteinExistence type="predicted"/>
<protein>
    <submittedName>
        <fullName evidence="4">Nucleolin isoform X1</fullName>
    </submittedName>
</protein>
<evidence type="ECO:0000313" key="4">
    <source>
        <dbReference type="RefSeq" id="XP_017864131.1"/>
    </source>
</evidence>
<feature type="region of interest" description="Disordered" evidence="1">
    <location>
        <begin position="355"/>
        <end position="387"/>
    </location>
</feature>
<evidence type="ECO:0000313" key="3">
    <source>
        <dbReference type="Proteomes" id="UP000694904"/>
    </source>
</evidence>
<feature type="signal peptide" evidence="2">
    <location>
        <begin position="1"/>
        <end position="21"/>
    </location>
</feature>
<evidence type="ECO:0000256" key="1">
    <source>
        <dbReference type="SAM" id="MobiDB-lite"/>
    </source>
</evidence>
<name>A0ABM1PA95_DROAR</name>
<dbReference type="Proteomes" id="UP000694904">
    <property type="component" value="Chromosome 4"/>
</dbReference>
<reference evidence="3" key="2">
    <citation type="journal article" date="2016" name="G3 (Bethesda)">
        <title>Genome Evolution in Three Species of Cactophilic Drosophila.</title>
        <authorList>
            <person name="Sanchez-Flores A."/>
            <person name="Penazola F."/>
            <person name="Carpinteyro-Ponce J."/>
            <person name="Nazario-Yepiz N."/>
            <person name="Abreu-Goodger C."/>
            <person name="Machado C.A."/>
            <person name="Markow T.A."/>
        </authorList>
    </citation>
    <scope>NUCLEOTIDE SEQUENCE [LARGE SCALE GENOMIC DNA]</scope>
</reference>
<dbReference type="GeneID" id="108614490"/>
<reference evidence="3" key="1">
    <citation type="journal article" date="1997" name="Nucleic Acids Res.">
        <title>tRNAscan-SE: a program for improved detection of transfer RNA genes in genomic sequence.</title>
        <authorList>
            <person name="Lowe T.M."/>
            <person name="Eddy S.R."/>
        </authorList>
    </citation>
    <scope>NUCLEOTIDE SEQUENCE [LARGE SCALE GENOMIC DNA]</scope>
</reference>
<feature type="compositionally biased region" description="Basic residues" evidence="1">
    <location>
        <begin position="376"/>
        <end position="387"/>
    </location>
</feature>